<dbReference type="Pfam" id="PF01467">
    <property type="entry name" value="CTP_transf_like"/>
    <property type="match status" value="2"/>
</dbReference>
<keyword evidence="7" id="KW-0594">Phospholipid biosynthesis</keyword>
<evidence type="ECO:0000256" key="1">
    <source>
        <dbReference type="ARBA" id="ARBA00005189"/>
    </source>
</evidence>
<evidence type="ECO:0000256" key="10">
    <source>
        <dbReference type="ARBA" id="ARBA00024221"/>
    </source>
</evidence>
<dbReference type="EMBL" id="JALLKP010000040">
    <property type="protein sequence ID" value="KAK2194820.1"/>
    <property type="molecule type" value="Genomic_DNA"/>
</dbReference>
<evidence type="ECO:0000256" key="2">
    <source>
        <dbReference type="ARBA" id="ARBA00010101"/>
    </source>
</evidence>
<dbReference type="PANTHER" id="PTHR45780:SF2">
    <property type="entry name" value="ETHANOLAMINE-PHOSPHATE CYTIDYLYLTRANSFERASE"/>
    <property type="match status" value="1"/>
</dbReference>
<evidence type="ECO:0000313" key="15">
    <source>
        <dbReference type="Proteomes" id="UP001214638"/>
    </source>
</evidence>
<organism evidence="14 15">
    <name type="scientific">Babesia duncani</name>
    <dbReference type="NCBI Taxonomy" id="323732"/>
    <lineage>
        <taxon>Eukaryota</taxon>
        <taxon>Sar</taxon>
        <taxon>Alveolata</taxon>
        <taxon>Apicomplexa</taxon>
        <taxon>Aconoidasida</taxon>
        <taxon>Piroplasmida</taxon>
        <taxon>Babesiidae</taxon>
        <taxon>Babesia</taxon>
    </lineage>
</organism>
<proteinExistence type="inferred from homology"/>
<keyword evidence="3" id="KW-0444">Lipid biosynthesis</keyword>
<comment type="pathway">
    <text evidence="1">Lipid metabolism.</text>
</comment>
<dbReference type="EC" id="2.7.7.14" evidence="10"/>
<evidence type="ECO:0000256" key="6">
    <source>
        <dbReference type="ARBA" id="ARBA00023098"/>
    </source>
</evidence>
<dbReference type="GO" id="GO:0006646">
    <property type="term" value="P:phosphatidylethanolamine biosynthetic process"/>
    <property type="evidence" value="ECO:0007669"/>
    <property type="project" value="InterPro"/>
</dbReference>
<dbReference type="Proteomes" id="UP001214638">
    <property type="component" value="Unassembled WGS sequence"/>
</dbReference>
<evidence type="ECO:0000256" key="4">
    <source>
        <dbReference type="ARBA" id="ARBA00022679"/>
    </source>
</evidence>
<dbReference type="Gene3D" id="3.40.50.620">
    <property type="entry name" value="HUPs"/>
    <property type="match status" value="2"/>
</dbReference>
<sequence length="401" mass="45205">MVDFEPESCRKHVDKNTRIYVDGAFDLLHWGHLNALRQSYKLGGELIVGINGDVETFHAKGISPIYNQDERAELVKGCRWVNEVMVGTPYEVNLDFLVNIAKCDYIAHGDDIAIGASGKDAYDEPKKAGKFIFFRRSLGVSTSTTVGRLIDALESDHFSHLSKNSENKLQYGDFEKALQENEEQMINEGIIDDALFSGNNKHDNKNKKSTDVFPYPRFRLSTSLLGEFITPKPKPKGGKIIYVDGSFDVFHVGHLRLLKRAREMGDYLIVGIYDDQTVRTLKGTPFPFSSLMNRALTILGMRYTDDVVLGAPYVPSRTYLENLGITTVVTGKQHDSKMINRDFDPYREARDMDILVEIDSGSDITTSDIIARVSSRMDQITANIRKRCAIEKTRKNIVCSL</sequence>
<dbReference type="RefSeq" id="XP_067804901.1">
    <property type="nucleotide sequence ID" value="XM_067946110.1"/>
</dbReference>
<comment type="pathway">
    <text evidence="9">Phospholipid metabolism; phosphatidylethanolamine biosynthesis; phosphatidylethanolamine from ethanolamine: step 2/3.</text>
</comment>
<keyword evidence="4" id="KW-0808">Transferase</keyword>
<dbReference type="InterPro" id="IPR014729">
    <property type="entry name" value="Rossmann-like_a/b/a_fold"/>
</dbReference>
<evidence type="ECO:0000256" key="9">
    <source>
        <dbReference type="ARBA" id="ARBA00024191"/>
    </source>
</evidence>
<dbReference type="GO" id="GO:0004306">
    <property type="term" value="F:ethanolamine-phosphate cytidylyltransferase activity"/>
    <property type="evidence" value="ECO:0007669"/>
    <property type="project" value="UniProtKB-EC"/>
</dbReference>
<evidence type="ECO:0000313" key="13">
    <source>
        <dbReference type="EMBL" id="KAK2194820.1"/>
    </source>
</evidence>
<dbReference type="InterPro" id="IPR044608">
    <property type="entry name" value="Ect1/PCYT2"/>
</dbReference>
<dbReference type="GO" id="GO:0005737">
    <property type="term" value="C:cytoplasm"/>
    <property type="evidence" value="ECO:0007669"/>
    <property type="project" value="TreeGrafter"/>
</dbReference>
<evidence type="ECO:0000256" key="8">
    <source>
        <dbReference type="ARBA" id="ARBA00023264"/>
    </source>
</evidence>
<feature type="domain" description="Cytidyltransferase-like" evidence="12">
    <location>
        <begin position="20"/>
        <end position="137"/>
    </location>
</feature>
<evidence type="ECO:0000256" key="3">
    <source>
        <dbReference type="ARBA" id="ARBA00022516"/>
    </source>
</evidence>
<comment type="similarity">
    <text evidence="2">Belongs to the cytidylyltransferase family.</text>
</comment>
<evidence type="ECO:0000256" key="7">
    <source>
        <dbReference type="ARBA" id="ARBA00023209"/>
    </source>
</evidence>
<keyword evidence="5 14" id="KW-0548">Nucleotidyltransferase</keyword>
<reference evidence="14" key="1">
    <citation type="journal article" date="2023" name="Nat. Microbiol.">
        <title>Babesia duncani multi-omics identifies virulence factors and drug targets.</title>
        <authorList>
            <person name="Singh P."/>
            <person name="Lonardi S."/>
            <person name="Liang Q."/>
            <person name="Vydyam P."/>
            <person name="Khabirova E."/>
            <person name="Fang T."/>
            <person name="Gihaz S."/>
            <person name="Thekkiniath J."/>
            <person name="Munshi M."/>
            <person name="Abel S."/>
            <person name="Ciampossin L."/>
            <person name="Batugedara G."/>
            <person name="Gupta M."/>
            <person name="Lu X.M."/>
            <person name="Lenz T."/>
            <person name="Chakravarty S."/>
            <person name="Cornillot E."/>
            <person name="Hu Y."/>
            <person name="Ma W."/>
            <person name="Gonzalez L.M."/>
            <person name="Sanchez S."/>
            <person name="Estrada K."/>
            <person name="Sanchez-Flores A."/>
            <person name="Montero E."/>
            <person name="Harb O.S."/>
            <person name="Le Roch K.G."/>
            <person name="Mamoun C.B."/>
        </authorList>
    </citation>
    <scope>NUCLEOTIDE SEQUENCE</scope>
    <source>
        <strain evidence="14">WA1</strain>
    </source>
</reference>
<keyword evidence="6" id="KW-0443">Lipid metabolism</keyword>
<dbReference type="EMBL" id="JALLKP010000001">
    <property type="protein sequence ID" value="KAK2198059.1"/>
    <property type="molecule type" value="Genomic_DNA"/>
</dbReference>
<name>A0AAD9PNB8_9APIC</name>
<accession>A0AAD9PNB8</accession>
<evidence type="ECO:0000256" key="11">
    <source>
        <dbReference type="ARBA" id="ARBA00031473"/>
    </source>
</evidence>
<dbReference type="AlphaFoldDB" id="A0AAD9PNB8"/>
<keyword evidence="8" id="KW-1208">Phospholipid metabolism</keyword>
<dbReference type="KEGG" id="bdw:94335362"/>
<dbReference type="GeneID" id="94335362"/>
<keyword evidence="15" id="KW-1185">Reference proteome</keyword>
<feature type="domain" description="Cytidyltransferase-like" evidence="12">
    <location>
        <begin position="242"/>
        <end position="370"/>
    </location>
</feature>
<dbReference type="NCBIfam" id="TIGR00125">
    <property type="entry name" value="cyt_tran_rel"/>
    <property type="match status" value="2"/>
</dbReference>
<evidence type="ECO:0000259" key="12">
    <source>
        <dbReference type="Pfam" id="PF01467"/>
    </source>
</evidence>
<comment type="caution">
    <text evidence="14">The sequence shown here is derived from an EMBL/GenBank/DDBJ whole genome shotgun (WGS) entry which is preliminary data.</text>
</comment>
<dbReference type="PANTHER" id="PTHR45780">
    <property type="entry name" value="ETHANOLAMINE-PHOSPHATE CYTIDYLYLTRANSFERASE"/>
    <property type="match status" value="1"/>
</dbReference>
<evidence type="ECO:0000256" key="5">
    <source>
        <dbReference type="ARBA" id="ARBA00022695"/>
    </source>
</evidence>
<gene>
    <name evidence="14" type="ORF">BdWA1_001064</name>
    <name evidence="13" type="ORF">BdWA1_003708</name>
</gene>
<dbReference type="InterPro" id="IPR004821">
    <property type="entry name" value="Cyt_trans-like"/>
</dbReference>
<dbReference type="SUPFAM" id="SSF52374">
    <property type="entry name" value="Nucleotidylyl transferase"/>
    <property type="match status" value="2"/>
</dbReference>
<evidence type="ECO:0000313" key="14">
    <source>
        <dbReference type="EMBL" id="KAK2198059.1"/>
    </source>
</evidence>
<protein>
    <recommendedName>
        <fullName evidence="10">ethanolamine-phosphate cytidylyltransferase</fullName>
        <ecNumber evidence="10">2.7.7.14</ecNumber>
    </recommendedName>
    <alternativeName>
        <fullName evidence="11">CTP:phosphoethanolamine cytidylyltransferase</fullName>
    </alternativeName>
</protein>